<name>A0ABS4TZH8_9PSEU</name>
<organism evidence="2 3">
    <name type="scientific">Kibdelosporangium banguiense</name>
    <dbReference type="NCBI Taxonomy" id="1365924"/>
    <lineage>
        <taxon>Bacteria</taxon>
        <taxon>Bacillati</taxon>
        <taxon>Actinomycetota</taxon>
        <taxon>Actinomycetes</taxon>
        <taxon>Pseudonocardiales</taxon>
        <taxon>Pseudonocardiaceae</taxon>
        <taxon>Kibdelosporangium</taxon>
    </lineage>
</organism>
<reference evidence="2 3" key="1">
    <citation type="submission" date="2021-03" db="EMBL/GenBank/DDBJ databases">
        <title>Sequencing the genomes of 1000 actinobacteria strains.</title>
        <authorList>
            <person name="Klenk H.-P."/>
        </authorList>
    </citation>
    <scope>NUCLEOTIDE SEQUENCE [LARGE SCALE GENOMIC DNA]</scope>
    <source>
        <strain evidence="2 3">DSM 46670</strain>
    </source>
</reference>
<protein>
    <submittedName>
        <fullName evidence="2">Cyanate permease</fullName>
    </submittedName>
</protein>
<dbReference type="PANTHER" id="PTHR23523:SF2">
    <property type="entry name" value="2-NITROIMIDAZOLE TRANSPORTER"/>
    <property type="match status" value="1"/>
</dbReference>
<dbReference type="SUPFAM" id="SSF103473">
    <property type="entry name" value="MFS general substrate transporter"/>
    <property type="match status" value="1"/>
</dbReference>
<keyword evidence="1" id="KW-1133">Transmembrane helix</keyword>
<dbReference type="InterPro" id="IPR036259">
    <property type="entry name" value="MFS_trans_sf"/>
</dbReference>
<dbReference type="Gene3D" id="1.20.1250.20">
    <property type="entry name" value="MFS general substrate transporter like domains"/>
    <property type="match status" value="1"/>
</dbReference>
<gene>
    <name evidence="2" type="ORF">JOF56_010203</name>
</gene>
<comment type="caution">
    <text evidence="2">The sequence shown here is derived from an EMBL/GenBank/DDBJ whole genome shotgun (WGS) entry which is preliminary data.</text>
</comment>
<dbReference type="RefSeq" id="WP_209646517.1">
    <property type="nucleotide sequence ID" value="NZ_JAGINW010000001.1"/>
</dbReference>
<sequence>MFTLVLTLPVVVSRDPREAGRISAMAFFIGYACAALAPLLVGALRDAAGDFQLAFGLLGGLGLLMLVPITRLGETSKP</sequence>
<keyword evidence="3" id="KW-1185">Reference proteome</keyword>
<feature type="transmembrane region" description="Helical" evidence="1">
    <location>
        <begin position="24"/>
        <end position="44"/>
    </location>
</feature>
<keyword evidence="1" id="KW-0812">Transmembrane</keyword>
<accession>A0ABS4TZH8</accession>
<feature type="transmembrane region" description="Helical" evidence="1">
    <location>
        <begin position="51"/>
        <end position="69"/>
    </location>
</feature>
<dbReference type="PANTHER" id="PTHR23523">
    <property type="match status" value="1"/>
</dbReference>
<dbReference type="EMBL" id="JAGINW010000001">
    <property type="protein sequence ID" value="MBP2329818.1"/>
    <property type="molecule type" value="Genomic_DNA"/>
</dbReference>
<proteinExistence type="predicted"/>
<keyword evidence="1" id="KW-0472">Membrane</keyword>
<dbReference type="Proteomes" id="UP001519332">
    <property type="component" value="Unassembled WGS sequence"/>
</dbReference>
<evidence type="ECO:0000256" key="1">
    <source>
        <dbReference type="SAM" id="Phobius"/>
    </source>
</evidence>
<evidence type="ECO:0000313" key="3">
    <source>
        <dbReference type="Proteomes" id="UP001519332"/>
    </source>
</evidence>
<dbReference type="InterPro" id="IPR052524">
    <property type="entry name" value="MFS_Cyanate_Porter"/>
</dbReference>
<evidence type="ECO:0000313" key="2">
    <source>
        <dbReference type="EMBL" id="MBP2329818.1"/>
    </source>
</evidence>